<protein>
    <submittedName>
        <fullName evidence="1">Uncharacterized protein</fullName>
    </submittedName>
</protein>
<dbReference type="EnsemblMetazoa" id="XM_022791962">
    <property type="protein sequence ID" value="XP_022647697"/>
    <property type="gene ID" value="LOC111244657"/>
</dbReference>
<reference evidence="1" key="1">
    <citation type="submission" date="2021-01" db="UniProtKB">
        <authorList>
            <consortium name="EnsemblMetazoa"/>
        </authorList>
    </citation>
    <scope>IDENTIFICATION</scope>
</reference>
<evidence type="ECO:0000313" key="1">
    <source>
        <dbReference type="EnsemblMetazoa" id="XP_022647697"/>
    </source>
</evidence>
<organism evidence="1 2">
    <name type="scientific">Varroa destructor</name>
    <name type="common">Honeybee mite</name>
    <dbReference type="NCBI Taxonomy" id="109461"/>
    <lineage>
        <taxon>Eukaryota</taxon>
        <taxon>Metazoa</taxon>
        <taxon>Ecdysozoa</taxon>
        <taxon>Arthropoda</taxon>
        <taxon>Chelicerata</taxon>
        <taxon>Arachnida</taxon>
        <taxon>Acari</taxon>
        <taxon>Parasitiformes</taxon>
        <taxon>Mesostigmata</taxon>
        <taxon>Gamasina</taxon>
        <taxon>Dermanyssoidea</taxon>
        <taxon>Varroidae</taxon>
        <taxon>Varroa</taxon>
    </lineage>
</organism>
<name>A0A7M7M4A3_VARDE</name>
<dbReference type="AlphaFoldDB" id="A0A7M7M4A3"/>
<proteinExistence type="predicted"/>
<dbReference type="InParanoid" id="A0A7M7M4A3"/>
<sequence length="151" mass="16577">MKQDAFVRLLSRLYEVTRKAAVMRFAPRKSAHLLVIIFATSATIIGGSDCTEVATKWESLSSSQEDGLASLDEPQTLGALPIIPFSSDNRERDPKLLLRYGFLQHVPAVSSVHGRTARFQIVASLPLSTSSKLFLKRVKRISIDSSPPAPV</sequence>
<evidence type="ECO:0000313" key="2">
    <source>
        <dbReference type="Proteomes" id="UP000594260"/>
    </source>
</evidence>
<keyword evidence="2" id="KW-1185">Reference proteome</keyword>
<dbReference type="Proteomes" id="UP000594260">
    <property type="component" value="Unplaced"/>
</dbReference>
<dbReference type="GeneID" id="111244657"/>
<dbReference type="RefSeq" id="XP_022647697.1">
    <property type="nucleotide sequence ID" value="XM_022791962.1"/>
</dbReference>
<dbReference type="KEGG" id="vde:111244657"/>
<accession>A0A7M7M4A3</accession>